<keyword evidence="1" id="KW-0808">Transferase</keyword>
<dbReference type="AlphaFoldDB" id="A0AAD5GVE9"/>
<dbReference type="GO" id="GO:0061630">
    <property type="term" value="F:ubiquitin protein ligase activity"/>
    <property type="evidence" value="ECO:0007669"/>
    <property type="project" value="UniProtKB-UniRule"/>
</dbReference>
<dbReference type="InterPro" id="IPR039795">
    <property type="entry name" value="LTN1/Rkr1"/>
</dbReference>
<feature type="non-terminal residue" evidence="4">
    <location>
        <position position="1"/>
    </location>
</feature>
<gene>
    <name evidence="4" type="ORF">M8C21_031723</name>
</gene>
<dbReference type="GO" id="GO:1990116">
    <property type="term" value="P:ribosome-associated ubiquitin-dependent protein catabolic process"/>
    <property type="evidence" value="ECO:0007669"/>
    <property type="project" value="UniProtKB-UniRule"/>
</dbReference>
<keyword evidence="1" id="KW-0863">Zinc-finger</keyword>
<keyword evidence="1" id="KW-0479">Metal-binding</keyword>
<evidence type="ECO:0000259" key="3">
    <source>
        <dbReference type="Pfam" id="PF22958"/>
    </source>
</evidence>
<feature type="chain" id="PRO_5042184923" description="E3 ubiquitin-protein ligase listerin" evidence="2">
    <location>
        <begin position="27"/>
        <end position="1067"/>
    </location>
</feature>
<reference evidence="4" key="1">
    <citation type="submission" date="2022-06" db="EMBL/GenBank/DDBJ databases">
        <title>Uncovering the hologenomic basis of an extraordinary plant invasion.</title>
        <authorList>
            <person name="Bieker V.C."/>
            <person name="Martin M.D."/>
            <person name="Gilbert T."/>
            <person name="Hodgins K."/>
            <person name="Battlay P."/>
            <person name="Petersen B."/>
            <person name="Wilson J."/>
        </authorList>
    </citation>
    <scope>NUCLEOTIDE SEQUENCE</scope>
    <source>
        <strain evidence="4">AA19_3_7</strain>
        <tissue evidence="4">Leaf</tissue>
    </source>
</reference>
<dbReference type="SUPFAM" id="SSF48371">
    <property type="entry name" value="ARM repeat"/>
    <property type="match status" value="1"/>
</dbReference>
<keyword evidence="2" id="KW-0732">Signal</keyword>
<comment type="pathway">
    <text evidence="1">Protein modification; protein ubiquitination.</text>
</comment>
<feature type="domain" description="E3 ubiquitin-protein ligase listerin N-terminal" evidence="3">
    <location>
        <begin position="189"/>
        <end position="511"/>
    </location>
</feature>
<protein>
    <recommendedName>
        <fullName evidence="1">E3 ubiquitin-protein ligase listerin</fullName>
        <ecNumber evidence="1">2.3.2.27</ecNumber>
    </recommendedName>
    <alternativeName>
        <fullName evidence="1">RING-type E3 ubiquitin transferase listerin</fullName>
    </alternativeName>
</protein>
<dbReference type="PANTHER" id="PTHR12389">
    <property type="entry name" value="ZINC FINGER PROTEIN 294"/>
    <property type="match status" value="1"/>
</dbReference>
<dbReference type="Gene3D" id="1.25.10.10">
    <property type="entry name" value="Leucine-rich Repeat Variant"/>
    <property type="match status" value="1"/>
</dbReference>
<dbReference type="GO" id="GO:1990112">
    <property type="term" value="C:RQC complex"/>
    <property type="evidence" value="ECO:0007669"/>
    <property type="project" value="UniProtKB-UniRule"/>
</dbReference>
<dbReference type="InterPro" id="IPR016024">
    <property type="entry name" value="ARM-type_fold"/>
</dbReference>
<dbReference type="InterPro" id="IPR054476">
    <property type="entry name" value="Ltn1_N"/>
</dbReference>
<keyword evidence="1" id="KW-0862">Zinc</keyword>
<organism evidence="4 5">
    <name type="scientific">Ambrosia artemisiifolia</name>
    <name type="common">Common ragweed</name>
    <dbReference type="NCBI Taxonomy" id="4212"/>
    <lineage>
        <taxon>Eukaryota</taxon>
        <taxon>Viridiplantae</taxon>
        <taxon>Streptophyta</taxon>
        <taxon>Embryophyta</taxon>
        <taxon>Tracheophyta</taxon>
        <taxon>Spermatophyta</taxon>
        <taxon>Magnoliopsida</taxon>
        <taxon>eudicotyledons</taxon>
        <taxon>Gunneridae</taxon>
        <taxon>Pentapetalae</taxon>
        <taxon>asterids</taxon>
        <taxon>campanulids</taxon>
        <taxon>Asterales</taxon>
        <taxon>Asteraceae</taxon>
        <taxon>Asteroideae</taxon>
        <taxon>Heliantheae alliance</taxon>
        <taxon>Heliantheae</taxon>
        <taxon>Ambrosia</taxon>
    </lineage>
</organism>
<comment type="function">
    <text evidence="1">E3 ubiquitin-protein ligase. Component of the ribosome quality control complex (RQC), a ribosome-associated complex that mediates ubiquitination and extraction of incompletely synthesized nascent chains for proteasomal degradation.</text>
</comment>
<evidence type="ECO:0000313" key="4">
    <source>
        <dbReference type="EMBL" id="KAI7753178.1"/>
    </source>
</evidence>
<dbReference type="EC" id="2.3.2.27" evidence="1"/>
<comment type="catalytic activity">
    <reaction evidence="1">
        <text>S-ubiquitinyl-[E2 ubiquitin-conjugating enzyme]-L-cysteine + [acceptor protein]-L-lysine = [E2 ubiquitin-conjugating enzyme]-L-cysteine + N(6)-ubiquitinyl-[acceptor protein]-L-lysine.</text>
        <dbReference type="EC" id="2.3.2.27"/>
    </reaction>
</comment>
<evidence type="ECO:0000256" key="2">
    <source>
        <dbReference type="SAM" id="SignalP"/>
    </source>
</evidence>
<comment type="caution">
    <text evidence="4">The sequence shown here is derived from an EMBL/GenBank/DDBJ whole genome shotgun (WGS) entry which is preliminary data.</text>
</comment>
<sequence length="1067" mass="120993">TRPTKLSISFFFFHILFDTLIPTQIGDDDDGETAKVRRRTEHCIKRPEQMLEMEPFARVRGSRLSKTDLVKKDFPSTFQVHFQPSQIVIAVWRLLSCPNCVVCAVLMVLPMNFTIHRPFFLLKATVRLPDPHQKEEDDEDGYGGDMIEVAIENFQRIDKLGLPSSGVGFGGYVGTTSLHTNNLLEKDDIDAELAQLLKKLSRKDPTTKLKALTTLWTVLKNKSAKEVSPIMPQWVFEYKKLLQDYNREVRRATHDTMATLVSTIGRDLGPHLKSLMGPWWLSQFDPFHDVSQAAKRSLQAAFPAQEKRLDALMLCADEVFVYSEDNLKLTPQSMSTDKAVALDELQLMHQQVISTSLLALATLIDILINEKHGFLHSERKHTLKARSTAISHAEKLLSVHRCADFLKSHSCAIRSATYSLVGSCVKNIPLALNEANIKTLAPVILGAFQEEVPSCHSSMWEAVLMFFRKFPESWTTSNVHKTFLDRFWNFLRNGCFGSQQVSYPALVLFLDCIPPMAIAMDRYCDGVEAMHQLQHTIVDAVLLKLMWHDYLLVPSSENKSKSFDSKYQDGHVQEFGKCITEILSVDLHAVRKGDSWPLSYLVGPVLSKSFQLIQTIDSSKPVKFMVAAVSTFGPRKFIQEVMLEQNECSSRSEEKNRNLSLKRFLQHFNEIFVSWCLQTDSCSTSARLNLLFALLDDECFSEQCNSIILHAASSHDSYYTCILALVMEKTREECIKKKLHVDLSHHELLGSIALSVTRSFPPFGCSDTRAALGGKTEEDPTCLLSENTSTVIYEELFEKLRSFIGTSNFTWVKDANKELSKAKEHLTIKGCESSVSLLEMANFAMEVLNGSFFRLINLSKNSTLLAHVLAALFVIDWEHSTSVVFYEGLDIEAYSEAKDRYNFCKSVHSFRRKINKFLKTISPDCRSTLGGTLVQAIRCVVFNEDKLEIDKVTSLGCLFFLDVMDNLCQSQVEEQTLMDQLLNNSGSWPLWVTFDGQRSATLKTEIKFSDAYENYRVATFVEKLMLKVGLARALYLRKIRWHVIWIILVLGLHLRCYAHGNGKVAVP</sequence>
<name>A0AAD5GVE9_AMBAR</name>
<dbReference type="GO" id="GO:0043023">
    <property type="term" value="F:ribosomal large subunit binding"/>
    <property type="evidence" value="ECO:0007669"/>
    <property type="project" value="TreeGrafter"/>
</dbReference>
<accession>A0AAD5GVE9</accession>
<dbReference type="GO" id="GO:0008270">
    <property type="term" value="F:zinc ion binding"/>
    <property type="evidence" value="ECO:0007669"/>
    <property type="project" value="UniProtKB-KW"/>
</dbReference>
<dbReference type="GO" id="GO:0005829">
    <property type="term" value="C:cytosol"/>
    <property type="evidence" value="ECO:0007669"/>
    <property type="project" value="UniProtKB-UniRule"/>
</dbReference>
<dbReference type="GO" id="GO:0072344">
    <property type="term" value="P:rescue of stalled ribosome"/>
    <property type="evidence" value="ECO:0007669"/>
    <property type="project" value="UniProtKB-UniRule"/>
</dbReference>
<dbReference type="InterPro" id="IPR011989">
    <property type="entry name" value="ARM-like"/>
</dbReference>
<dbReference type="Pfam" id="PF22958">
    <property type="entry name" value="Ltn1_1st"/>
    <property type="match status" value="1"/>
</dbReference>
<evidence type="ECO:0000256" key="1">
    <source>
        <dbReference type="RuleBase" id="RU367090"/>
    </source>
</evidence>
<comment type="similarity">
    <text evidence="1">Belongs to the LTN1 family.</text>
</comment>
<dbReference type="PANTHER" id="PTHR12389:SF0">
    <property type="entry name" value="E3 UBIQUITIN-PROTEIN LIGASE LISTERIN"/>
    <property type="match status" value="1"/>
</dbReference>
<comment type="subunit">
    <text evidence="1">Component of the ribosome quality control complex (RQC).</text>
</comment>
<keyword evidence="5" id="KW-1185">Reference proteome</keyword>
<evidence type="ECO:0000313" key="5">
    <source>
        <dbReference type="Proteomes" id="UP001206925"/>
    </source>
</evidence>
<dbReference type="EMBL" id="JAMZMK010005518">
    <property type="protein sequence ID" value="KAI7753178.1"/>
    <property type="molecule type" value="Genomic_DNA"/>
</dbReference>
<keyword evidence="1" id="KW-0833">Ubl conjugation pathway</keyword>
<proteinExistence type="inferred from homology"/>
<feature type="signal peptide" evidence="2">
    <location>
        <begin position="1"/>
        <end position="26"/>
    </location>
</feature>
<dbReference type="Proteomes" id="UP001206925">
    <property type="component" value="Unassembled WGS sequence"/>
</dbReference>